<gene>
    <name evidence="3" type="ORF">AB0C36_41435</name>
</gene>
<evidence type="ECO:0000259" key="2">
    <source>
        <dbReference type="Pfam" id="PF00326"/>
    </source>
</evidence>
<dbReference type="Gene3D" id="3.40.50.1820">
    <property type="entry name" value="alpha/beta hydrolase"/>
    <property type="match status" value="1"/>
</dbReference>
<dbReference type="Pfam" id="PF00326">
    <property type="entry name" value="Peptidase_S9"/>
    <property type="match status" value="1"/>
</dbReference>
<reference evidence="3 4" key="1">
    <citation type="submission" date="2024-06" db="EMBL/GenBank/DDBJ databases">
        <title>The Natural Products Discovery Center: Release of the First 8490 Sequenced Strains for Exploring Actinobacteria Biosynthetic Diversity.</title>
        <authorList>
            <person name="Kalkreuter E."/>
            <person name="Kautsar S.A."/>
            <person name="Yang D."/>
            <person name="Bader C.D."/>
            <person name="Teijaro C.N."/>
            <person name="Fluegel L."/>
            <person name="Davis C.M."/>
            <person name="Simpson J.R."/>
            <person name="Lauterbach L."/>
            <person name="Steele A.D."/>
            <person name="Gui C."/>
            <person name="Meng S."/>
            <person name="Li G."/>
            <person name="Viehrig K."/>
            <person name="Ye F."/>
            <person name="Su P."/>
            <person name="Kiefer A.F."/>
            <person name="Nichols A."/>
            <person name="Cepeda A.J."/>
            <person name="Yan W."/>
            <person name="Fan B."/>
            <person name="Jiang Y."/>
            <person name="Adhikari A."/>
            <person name="Zheng C.-J."/>
            <person name="Schuster L."/>
            <person name="Cowan T.M."/>
            <person name="Smanski M.J."/>
            <person name="Chevrette M.G."/>
            <person name="De Carvalho L.P.S."/>
            <person name="Shen B."/>
        </authorList>
    </citation>
    <scope>NUCLEOTIDE SEQUENCE [LARGE SCALE GENOMIC DNA]</scope>
    <source>
        <strain evidence="3 4">NPDC048946</strain>
    </source>
</reference>
<dbReference type="InterPro" id="IPR001375">
    <property type="entry name" value="Peptidase_S9_cat"/>
</dbReference>
<dbReference type="PANTHER" id="PTHR22946">
    <property type="entry name" value="DIENELACTONE HYDROLASE DOMAIN-CONTAINING PROTEIN-RELATED"/>
    <property type="match status" value="1"/>
</dbReference>
<evidence type="ECO:0000313" key="3">
    <source>
        <dbReference type="EMBL" id="MEU8139947.1"/>
    </source>
</evidence>
<feature type="domain" description="Peptidase S9 prolyl oligopeptidase catalytic" evidence="2">
    <location>
        <begin position="148"/>
        <end position="278"/>
    </location>
</feature>
<evidence type="ECO:0000313" key="4">
    <source>
        <dbReference type="Proteomes" id="UP001551482"/>
    </source>
</evidence>
<proteinExistence type="inferred from homology"/>
<sequence>MPKPLGAEALRRVLGPTTPAAIGDIETLGERQCEGYLLRHVAYRVPSGRASVFVCIPGRLARPAPLVFCQHQHAGRFDLGKSEVVGLRGRADQRYAAELAQRGFVTIAPDAIGFEDRNWADGDNVGWFELSSRLVIGRTLLADLLQEVSLAIDYGASLPEADATRIGFIGHSYGGRMAIWAPAWDQRIQASVSNCGCIPYRESAAHDAGFQADFVVPGFARDYDIEDVLSAAPRCRYLLIAGDQDVWSRGAADIARALQDRGDRHATVRIRPGGHGFPITDRELAYGFIESALS</sequence>
<evidence type="ECO:0000256" key="1">
    <source>
        <dbReference type="ARBA" id="ARBA00008645"/>
    </source>
</evidence>
<dbReference type="InterPro" id="IPR029058">
    <property type="entry name" value="AB_hydrolase_fold"/>
</dbReference>
<dbReference type="SUPFAM" id="SSF53474">
    <property type="entry name" value="alpha/beta-Hydrolases"/>
    <property type="match status" value="1"/>
</dbReference>
<keyword evidence="4" id="KW-1185">Reference proteome</keyword>
<accession>A0ABV3DWW2</accession>
<dbReference type="EMBL" id="JBEZFP010000217">
    <property type="protein sequence ID" value="MEU8139947.1"/>
    <property type="molecule type" value="Genomic_DNA"/>
</dbReference>
<dbReference type="RefSeq" id="WP_358364554.1">
    <property type="nucleotide sequence ID" value="NZ_JBEZFP010000217.1"/>
</dbReference>
<comment type="similarity">
    <text evidence="1">Belongs to the AB hydrolase superfamily.</text>
</comment>
<dbReference type="Proteomes" id="UP001551482">
    <property type="component" value="Unassembled WGS sequence"/>
</dbReference>
<comment type="caution">
    <text evidence="3">The sequence shown here is derived from an EMBL/GenBank/DDBJ whole genome shotgun (WGS) entry which is preliminary data.</text>
</comment>
<organism evidence="3 4">
    <name type="scientific">Streptodolium elevatio</name>
    <dbReference type="NCBI Taxonomy" id="3157996"/>
    <lineage>
        <taxon>Bacteria</taxon>
        <taxon>Bacillati</taxon>
        <taxon>Actinomycetota</taxon>
        <taxon>Actinomycetes</taxon>
        <taxon>Kitasatosporales</taxon>
        <taxon>Streptomycetaceae</taxon>
        <taxon>Streptodolium</taxon>
    </lineage>
</organism>
<protein>
    <submittedName>
        <fullName evidence="3">Prolyl oligopeptidase family serine peptidase</fullName>
    </submittedName>
</protein>
<dbReference type="InterPro" id="IPR050261">
    <property type="entry name" value="FrsA_esterase"/>
</dbReference>
<name>A0ABV3DWW2_9ACTN</name>